<feature type="repeat" description="TNFR-Cys" evidence="1">
    <location>
        <begin position="31"/>
        <end position="65"/>
    </location>
</feature>
<dbReference type="GO" id="GO:0072674">
    <property type="term" value="P:multinuclear osteoclast differentiation"/>
    <property type="evidence" value="ECO:0007669"/>
    <property type="project" value="TreeGrafter"/>
</dbReference>
<dbReference type="GO" id="GO:0009897">
    <property type="term" value="C:external side of plasma membrane"/>
    <property type="evidence" value="ECO:0007669"/>
    <property type="project" value="TreeGrafter"/>
</dbReference>
<dbReference type="GO" id="GO:0005031">
    <property type="term" value="F:tumor necrosis factor receptor activity"/>
    <property type="evidence" value="ECO:0007669"/>
    <property type="project" value="TreeGrafter"/>
</dbReference>
<protein>
    <recommendedName>
        <fullName evidence="5">TNFR-Cys domain-containing protein</fullName>
    </recommendedName>
</protein>
<comment type="caution">
    <text evidence="1">Lacks conserved residue(s) required for the propagation of feature annotation.</text>
</comment>
<dbReference type="Pfam" id="PF00020">
    <property type="entry name" value="TNFR_c6"/>
    <property type="match status" value="1"/>
</dbReference>
<feature type="disulfide bond" evidence="1">
    <location>
        <begin position="44"/>
        <end position="57"/>
    </location>
</feature>
<feature type="compositionally biased region" description="Basic and acidic residues" evidence="2">
    <location>
        <begin position="510"/>
        <end position="521"/>
    </location>
</feature>
<evidence type="ECO:0000313" key="6">
    <source>
        <dbReference type="EMBL" id="KAJ8413478.1"/>
    </source>
</evidence>
<feature type="signal peptide" evidence="4">
    <location>
        <begin position="1"/>
        <end position="26"/>
    </location>
</feature>
<proteinExistence type="predicted"/>
<dbReference type="GO" id="GO:0045780">
    <property type="term" value="P:positive regulation of bone resorption"/>
    <property type="evidence" value="ECO:0007669"/>
    <property type="project" value="TreeGrafter"/>
</dbReference>
<dbReference type="SMART" id="SM00208">
    <property type="entry name" value="TNFR"/>
    <property type="match status" value="3"/>
</dbReference>
<keyword evidence="7" id="KW-1185">Reference proteome</keyword>
<dbReference type="Proteomes" id="UP001221898">
    <property type="component" value="Unassembled WGS sequence"/>
</dbReference>
<evidence type="ECO:0000256" key="1">
    <source>
        <dbReference type="PROSITE-ProRule" id="PRU00206"/>
    </source>
</evidence>
<reference evidence="6" key="1">
    <citation type="journal article" date="2023" name="Science">
        <title>Genome structures resolve the early diversification of teleost fishes.</title>
        <authorList>
            <person name="Parey E."/>
            <person name="Louis A."/>
            <person name="Montfort J."/>
            <person name="Bouchez O."/>
            <person name="Roques C."/>
            <person name="Iampietro C."/>
            <person name="Lluch J."/>
            <person name="Castinel A."/>
            <person name="Donnadieu C."/>
            <person name="Desvignes T."/>
            <person name="Floi Bucao C."/>
            <person name="Jouanno E."/>
            <person name="Wen M."/>
            <person name="Mejri S."/>
            <person name="Dirks R."/>
            <person name="Jansen H."/>
            <person name="Henkel C."/>
            <person name="Chen W.J."/>
            <person name="Zahm M."/>
            <person name="Cabau C."/>
            <person name="Klopp C."/>
            <person name="Thompson A.W."/>
            <person name="Robinson-Rechavi M."/>
            <person name="Braasch I."/>
            <person name="Lecointre G."/>
            <person name="Bobe J."/>
            <person name="Postlethwait J.H."/>
            <person name="Berthelot C."/>
            <person name="Roest Crollius H."/>
            <person name="Guiguen Y."/>
        </authorList>
    </citation>
    <scope>NUCLEOTIDE SEQUENCE</scope>
    <source>
        <strain evidence="6">NC1722</strain>
    </source>
</reference>
<dbReference type="Gene3D" id="2.10.50.10">
    <property type="entry name" value="Tumor Necrosis Factor Receptor, subunit A, domain 2"/>
    <property type="match status" value="2"/>
</dbReference>
<feature type="disulfide bond" evidence="1">
    <location>
        <begin position="47"/>
        <end position="65"/>
    </location>
</feature>
<gene>
    <name evidence="6" type="ORF">AAFF_G00094740</name>
</gene>
<accession>A0AAD7T3U4</accession>
<sequence length="551" mass="59232">MRVDFTISWIFRGWVTHLIVTLCAQAASKPSCNQHQYVKDRRCCSKCGPGKYAFAPCTSDSDTTCRECGTNEYQPDWNNETKCLPQKFCDAGKGFSQVRPQNPLVAVPCQCKPGFQCSLSNCEYCEKIRNCRPGHGLTTDKSGRGFCVPCENGHFSNDSSIQPCRPWTNCKELGKTEKQPGSDKTDAVCGPLIPGISWIVVAVLSVIIVISLVILFLFCYKDKLVPLSENLRTCVQNLKRSRIQQETLSAPYSSSHGQQNCTLYEITCLIRQEEDPLKSLDICANDGQANGGPVADQGEGPVEEPVEVGENEDCSQAVAPGLTRACSCGGESGTGAANLLLLRETPLCHGCSACSLASCPNRHGSCDASQDSSLAGLAGRTDADCRQNEPCCCSIDSTAIPMPSSDCGSDRGLSLQHSDEQKLSVTDLSLDADPESAGHISDLPLTSGHVTGNHNTTFISNGQVMNFSGDVIVVYVSQNSQGGGEGPEEAFCSPVQEESGEEDVQGLAKPKRDTVPQEDASHPLQEQMHQQPSAANHGSLPVQEKSNNWPV</sequence>
<dbReference type="AlphaFoldDB" id="A0AAD7T3U4"/>
<keyword evidence="3" id="KW-0812">Transmembrane</keyword>
<feature type="domain" description="TNFR-Cys" evidence="5">
    <location>
        <begin position="31"/>
        <end position="65"/>
    </location>
</feature>
<keyword evidence="1" id="KW-1015">Disulfide bond</keyword>
<evidence type="ECO:0000256" key="2">
    <source>
        <dbReference type="SAM" id="MobiDB-lite"/>
    </source>
</evidence>
<dbReference type="GO" id="GO:0001503">
    <property type="term" value="P:ossification"/>
    <property type="evidence" value="ECO:0007669"/>
    <property type="project" value="TreeGrafter"/>
</dbReference>
<keyword evidence="3" id="KW-0472">Membrane</keyword>
<dbReference type="EMBL" id="JAINUG010000016">
    <property type="protein sequence ID" value="KAJ8413478.1"/>
    <property type="molecule type" value="Genomic_DNA"/>
</dbReference>
<keyword evidence="3" id="KW-1133">Transmembrane helix</keyword>
<feature type="compositionally biased region" description="Polar residues" evidence="2">
    <location>
        <begin position="527"/>
        <end position="536"/>
    </location>
</feature>
<evidence type="ECO:0000256" key="3">
    <source>
        <dbReference type="SAM" id="Phobius"/>
    </source>
</evidence>
<organism evidence="6 7">
    <name type="scientific">Aldrovandia affinis</name>
    <dbReference type="NCBI Taxonomy" id="143900"/>
    <lineage>
        <taxon>Eukaryota</taxon>
        <taxon>Metazoa</taxon>
        <taxon>Chordata</taxon>
        <taxon>Craniata</taxon>
        <taxon>Vertebrata</taxon>
        <taxon>Euteleostomi</taxon>
        <taxon>Actinopterygii</taxon>
        <taxon>Neopterygii</taxon>
        <taxon>Teleostei</taxon>
        <taxon>Notacanthiformes</taxon>
        <taxon>Halosauridae</taxon>
        <taxon>Aldrovandia</taxon>
    </lineage>
</organism>
<feature type="chain" id="PRO_5042175037" description="TNFR-Cys domain-containing protein" evidence="4">
    <location>
        <begin position="27"/>
        <end position="551"/>
    </location>
</feature>
<name>A0AAD7T3U4_9TELE</name>
<dbReference type="PANTHER" id="PTHR47134:SF1">
    <property type="entry name" value="TUMOR NECROSIS FACTOR RECEPTOR SUPERFAMILY MEMBER 11A"/>
    <property type="match status" value="1"/>
</dbReference>
<feature type="region of interest" description="Disordered" evidence="2">
    <location>
        <begin position="480"/>
        <end position="551"/>
    </location>
</feature>
<dbReference type="PANTHER" id="PTHR47134">
    <property type="entry name" value="TUMOR NECROSIS FACTOR RECEPTOR SUPERFAMILY MEMBER 11A"/>
    <property type="match status" value="1"/>
</dbReference>
<dbReference type="InterPro" id="IPR001368">
    <property type="entry name" value="TNFR/NGFR_Cys_rich_reg"/>
</dbReference>
<dbReference type="GO" id="GO:0019955">
    <property type="term" value="F:cytokine binding"/>
    <property type="evidence" value="ECO:0007669"/>
    <property type="project" value="TreeGrafter"/>
</dbReference>
<dbReference type="SUPFAM" id="SSF57586">
    <property type="entry name" value="TNF receptor-like"/>
    <property type="match status" value="3"/>
</dbReference>
<dbReference type="GO" id="GO:0070555">
    <property type="term" value="P:response to interleukin-1"/>
    <property type="evidence" value="ECO:0007669"/>
    <property type="project" value="TreeGrafter"/>
</dbReference>
<evidence type="ECO:0000259" key="5">
    <source>
        <dbReference type="PROSITE" id="PS50050"/>
    </source>
</evidence>
<keyword evidence="4" id="KW-0732">Signal</keyword>
<comment type="caution">
    <text evidence="6">The sequence shown here is derived from an EMBL/GenBank/DDBJ whole genome shotgun (WGS) entry which is preliminary data.</text>
</comment>
<dbReference type="PROSITE" id="PS50050">
    <property type="entry name" value="TNFR_NGFR_2"/>
    <property type="match status" value="1"/>
</dbReference>
<evidence type="ECO:0000313" key="7">
    <source>
        <dbReference type="Proteomes" id="UP001221898"/>
    </source>
</evidence>
<feature type="transmembrane region" description="Helical" evidence="3">
    <location>
        <begin position="196"/>
        <end position="220"/>
    </location>
</feature>
<dbReference type="PROSITE" id="PS00652">
    <property type="entry name" value="TNFR_NGFR_1"/>
    <property type="match status" value="1"/>
</dbReference>
<dbReference type="InterPro" id="IPR053075">
    <property type="entry name" value="TNFRSF11A"/>
</dbReference>
<evidence type="ECO:0000256" key="4">
    <source>
        <dbReference type="SAM" id="SignalP"/>
    </source>
</evidence>